<keyword evidence="1" id="KW-0175">Coiled coil</keyword>
<organism evidence="2 3">
    <name type="scientific">Paramecium sonneborni</name>
    <dbReference type="NCBI Taxonomy" id="65129"/>
    <lineage>
        <taxon>Eukaryota</taxon>
        <taxon>Sar</taxon>
        <taxon>Alveolata</taxon>
        <taxon>Ciliophora</taxon>
        <taxon>Intramacronucleata</taxon>
        <taxon>Oligohymenophorea</taxon>
        <taxon>Peniculida</taxon>
        <taxon>Parameciidae</taxon>
        <taxon>Paramecium</taxon>
    </lineage>
</organism>
<reference evidence="2" key="1">
    <citation type="submission" date="2021-01" db="EMBL/GenBank/DDBJ databases">
        <authorList>
            <consortium name="Genoscope - CEA"/>
            <person name="William W."/>
        </authorList>
    </citation>
    <scope>NUCLEOTIDE SEQUENCE</scope>
</reference>
<sequence length="345" mass="42040">MNFNNHNSKTSDSESEVQKWKDRALKLESGFKELQQLMDETDEMRNNLEKKIMENQQLVIENSRLKERLQNIDIPDQTYSNKMFEDHDIKEKEFIIQKLEQGIIDKDNQILKFKREIESINRRSKLKEEELHRQYQAKLEDLQILYKNDTSDNQQEKFHLNKKLTEMEQILNYRTEENLLLMNELNLKNEQIVELNNHNKLLVELKNKEYKDSQIQYQLSTQQQIKQMEESIIQYKRSQEQHLIEIEQLLQFKQQITLKINDLSSTNQHLLIENESLKSTLLLFQKQKDQDDFMYEDQKKKESLHIKRYYETLLEQVEKENRSLRLLLEQKSRELDDLWNQSKRF</sequence>
<feature type="coiled-coil region" evidence="1">
    <location>
        <begin position="27"/>
        <end position="68"/>
    </location>
</feature>
<keyword evidence="3" id="KW-1185">Reference proteome</keyword>
<accession>A0A8S1KJF5</accession>
<comment type="caution">
    <text evidence="2">The sequence shown here is derived from an EMBL/GenBank/DDBJ whole genome shotgun (WGS) entry which is preliminary data.</text>
</comment>
<name>A0A8S1KJF5_9CILI</name>
<dbReference type="AlphaFoldDB" id="A0A8S1KJF5"/>
<evidence type="ECO:0000256" key="1">
    <source>
        <dbReference type="SAM" id="Coils"/>
    </source>
</evidence>
<dbReference type="OrthoDB" id="302145at2759"/>
<dbReference type="EMBL" id="CAJJDN010000007">
    <property type="protein sequence ID" value="CAD8053012.1"/>
    <property type="molecule type" value="Genomic_DNA"/>
</dbReference>
<feature type="coiled-coil region" evidence="1">
    <location>
        <begin position="110"/>
        <end position="145"/>
    </location>
</feature>
<evidence type="ECO:0000313" key="3">
    <source>
        <dbReference type="Proteomes" id="UP000692954"/>
    </source>
</evidence>
<gene>
    <name evidence="2" type="ORF">PSON_ATCC_30995.1.T0070123</name>
</gene>
<dbReference type="Proteomes" id="UP000692954">
    <property type="component" value="Unassembled WGS sequence"/>
</dbReference>
<protein>
    <submittedName>
        <fullName evidence="2">Uncharacterized protein</fullName>
    </submittedName>
</protein>
<evidence type="ECO:0000313" key="2">
    <source>
        <dbReference type="EMBL" id="CAD8053012.1"/>
    </source>
</evidence>
<proteinExistence type="predicted"/>